<dbReference type="EMBL" id="RZUL01000002">
    <property type="protein sequence ID" value="RVT42333.1"/>
    <property type="molecule type" value="Genomic_DNA"/>
</dbReference>
<dbReference type="Gene3D" id="1.10.540.10">
    <property type="entry name" value="Acyl-CoA dehydrogenase/oxidase, N-terminal domain"/>
    <property type="match status" value="1"/>
</dbReference>
<dbReference type="SUPFAM" id="SSF47203">
    <property type="entry name" value="Acyl-CoA dehydrogenase C-terminal domain-like"/>
    <property type="match status" value="1"/>
</dbReference>
<gene>
    <name evidence="4" type="ORF">ENE74_09070</name>
</gene>
<dbReference type="PANTHER" id="PTHR43884">
    <property type="entry name" value="ACYL-COA DEHYDROGENASE"/>
    <property type="match status" value="1"/>
</dbReference>
<dbReference type="RefSeq" id="WP_127690509.1">
    <property type="nucleotide sequence ID" value="NZ_RZUL01000002.1"/>
</dbReference>
<dbReference type="InterPro" id="IPR013786">
    <property type="entry name" value="AcylCoA_DH/ox_N"/>
</dbReference>
<dbReference type="InterPro" id="IPR037069">
    <property type="entry name" value="AcylCoA_DH/ox_N_sf"/>
</dbReference>
<dbReference type="Gene3D" id="2.40.110.10">
    <property type="entry name" value="Butyryl-CoA Dehydrogenase, subunit A, domain 2"/>
    <property type="match status" value="1"/>
</dbReference>
<dbReference type="InterPro" id="IPR036250">
    <property type="entry name" value="AcylCo_DH-like_C"/>
</dbReference>
<feature type="domain" description="Acyl-CoA dehydrogenase C-terminal" evidence="3">
    <location>
        <begin position="279"/>
        <end position="414"/>
    </location>
</feature>
<evidence type="ECO:0000313" key="5">
    <source>
        <dbReference type="Proteomes" id="UP000282977"/>
    </source>
</evidence>
<organism evidence="4 5">
    <name type="scientific">Sphingobium algorifonticola</name>
    <dbReference type="NCBI Taxonomy" id="2008318"/>
    <lineage>
        <taxon>Bacteria</taxon>
        <taxon>Pseudomonadati</taxon>
        <taxon>Pseudomonadota</taxon>
        <taxon>Alphaproteobacteria</taxon>
        <taxon>Sphingomonadales</taxon>
        <taxon>Sphingomonadaceae</taxon>
        <taxon>Sphingobium</taxon>
    </lineage>
</organism>
<dbReference type="GO" id="GO:0003995">
    <property type="term" value="F:acyl-CoA dehydrogenase activity"/>
    <property type="evidence" value="ECO:0007669"/>
    <property type="project" value="TreeGrafter"/>
</dbReference>
<evidence type="ECO:0000313" key="4">
    <source>
        <dbReference type="EMBL" id="RVT42333.1"/>
    </source>
</evidence>
<dbReference type="Pfam" id="PF08028">
    <property type="entry name" value="Acyl-CoA_dh_2"/>
    <property type="match status" value="1"/>
</dbReference>
<feature type="domain" description="Acyl-CoA dehydrogenase/oxidase N-terminal" evidence="2">
    <location>
        <begin position="56"/>
        <end position="130"/>
    </location>
</feature>
<dbReference type="PANTHER" id="PTHR43884:SF25">
    <property type="entry name" value="ACYL-COA DEHYDROGENASE YDBM-RELATED"/>
    <property type="match status" value="1"/>
</dbReference>
<protein>
    <recommendedName>
        <fullName evidence="6">Acyl-CoA dehydrogenase</fullName>
    </recommendedName>
</protein>
<name>A0A437JAC8_9SPHN</name>
<dbReference type="InterPro" id="IPR046373">
    <property type="entry name" value="Acyl-CoA_Oxase/DH_mid-dom_sf"/>
</dbReference>
<evidence type="ECO:0000259" key="2">
    <source>
        <dbReference type="Pfam" id="PF02771"/>
    </source>
</evidence>
<reference evidence="4 5" key="1">
    <citation type="submission" date="2019-01" db="EMBL/GenBank/DDBJ databases">
        <authorList>
            <person name="Chen W.-M."/>
        </authorList>
    </citation>
    <scope>NUCLEOTIDE SEQUENCE [LARGE SCALE GENOMIC DNA]</scope>
    <source>
        <strain evidence="4 5">TLA-22</strain>
    </source>
</reference>
<dbReference type="Pfam" id="PF02771">
    <property type="entry name" value="Acyl-CoA_dh_N"/>
    <property type="match status" value="1"/>
</dbReference>
<dbReference type="Gene3D" id="1.20.140.10">
    <property type="entry name" value="Butyryl-CoA Dehydrogenase, subunit A, domain 3"/>
    <property type="match status" value="1"/>
</dbReference>
<dbReference type="InterPro" id="IPR009100">
    <property type="entry name" value="AcylCoA_DH/oxidase_NM_dom_sf"/>
</dbReference>
<keyword evidence="1" id="KW-0560">Oxidoreductase</keyword>
<evidence type="ECO:0008006" key="6">
    <source>
        <dbReference type="Google" id="ProtNLM"/>
    </source>
</evidence>
<accession>A0A437JAC8</accession>
<evidence type="ECO:0000256" key="1">
    <source>
        <dbReference type="ARBA" id="ARBA00023002"/>
    </source>
</evidence>
<dbReference type="AlphaFoldDB" id="A0A437JAC8"/>
<dbReference type="PIRSF" id="PIRSF016578">
    <property type="entry name" value="HsaA"/>
    <property type="match status" value="1"/>
</dbReference>
<evidence type="ECO:0000259" key="3">
    <source>
        <dbReference type="Pfam" id="PF08028"/>
    </source>
</evidence>
<dbReference type="GO" id="GO:0050660">
    <property type="term" value="F:flavin adenine dinucleotide binding"/>
    <property type="evidence" value="ECO:0007669"/>
    <property type="project" value="InterPro"/>
</dbReference>
<keyword evidence="5" id="KW-1185">Reference proteome</keyword>
<dbReference type="Proteomes" id="UP000282977">
    <property type="component" value="Unassembled WGS sequence"/>
</dbReference>
<sequence length="436" mass="48072">MTAQLAEKEQEPVTFEIPRMPTLPVPYPQIERDTRRVPISESSRIALDKVIAMVPELRSRAKEIELAKRLPQDIIDRMAEAHCWTMASPEELGLGGGEVDYPYQWRIMEELGRGSPTAGWCVLTSLAAATLSNKMTLDGARRLWKSPSTEIAGTPGTGGKALRVEGGYRLVSGNWAWATNSGHATNFMGGFQVVDHVDEELISFPPRPGLRVTKLPEIRIAYFERSDVTIGSDSWHTLGLRGTHSGTFSVTDVFVPEEMTVPMMGPNIGTTKGPVGIGGHAAVMVGAARWALEYLHVLAGSKDPVTVGGTSGSLRTRPIVQAKIAEIEIRFRAARAQFFDIIHDCWARWLDDPSSITRSDHLLSQMANVYTARICKQTVDEIFEICGTSGLFDGEDLQYIVRDMMTMQAHMSVQTKNYESYGKALTGIDTAIWGIF</sequence>
<dbReference type="OrthoDB" id="7316074at2"/>
<dbReference type="InterPro" id="IPR013107">
    <property type="entry name" value="Acyl-CoA_DH_C"/>
</dbReference>
<proteinExistence type="predicted"/>
<comment type="caution">
    <text evidence="4">The sequence shown here is derived from an EMBL/GenBank/DDBJ whole genome shotgun (WGS) entry which is preliminary data.</text>
</comment>
<dbReference type="SUPFAM" id="SSF56645">
    <property type="entry name" value="Acyl-CoA dehydrogenase NM domain-like"/>
    <property type="match status" value="1"/>
</dbReference>